<proteinExistence type="predicted"/>
<evidence type="ECO:0000313" key="1">
    <source>
        <dbReference type="EMBL" id="MBI6549261.1"/>
    </source>
</evidence>
<gene>
    <name evidence="1" type="ORF">H8A87_11135</name>
</gene>
<sequence length="90" mass="10515">MVLDLFARRGNCLDYSPMERLFRSLKSEWGSLGGYPDIYDAIRDITQYLGGYYNHHCPHSYMGGFHLLNMKDGGKRLRKCPDFVGYYIPR</sequence>
<comment type="caution">
    <text evidence="1">The sequence shown here is derived from an EMBL/GenBank/DDBJ whole genome shotgun (WGS) entry which is preliminary data.</text>
</comment>
<evidence type="ECO:0008006" key="3">
    <source>
        <dbReference type="Google" id="ProtNLM"/>
    </source>
</evidence>
<protein>
    <recommendedName>
        <fullName evidence="3">Transposase</fullName>
    </recommendedName>
</protein>
<keyword evidence="2" id="KW-1185">Reference proteome</keyword>
<evidence type="ECO:0000313" key="2">
    <source>
        <dbReference type="Proteomes" id="UP000696184"/>
    </source>
</evidence>
<dbReference type="Proteomes" id="UP000696184">
    <property type="component" value="Unassembled WGS sequence"/>
</dbReference>
<accession>A0ABS0U911</accession>
<name>A0ABS0U911_9GAMM</name>
<reference evidence="1 2" key="1">
    <citation type="submission" date="2020-08" db="EMBL/GenBank/DDBJ databases">
        <title>Description of Xenorhabdus lircayensis sp. nov., the symbiotic bacterium associated with the entomopathogenic nematode Steirnernema unicornum.</title>
        <authorList>
            <person name="Castaneda-Alvarez C."/>
            <person name="Prodan S."/>
            <person name="Zamorano A."/>
            <person name="San-Blas E."/>
            <person name="Aballay E."/>
        </authorList>
    </citation>
    <scope>NUCLEOTIDE SEQUENCE [LARGE SCALE GENOMIC DNA]</scope>
    <source>
        <strain evidence="1 2">VLS</strain>
    </source>
</reference>
<dbReference type="EMBL" id="JACOII010000038">
    <property type="protein sequence ID" value="MBI6549261.1"/>
    <property type="molecule type" value="Genomic_DNA"/>
</dbReference>
<organism evidence="1 2">
    <name type="scientific">Xenorhabdus lircayensis</name>
    <dbReference type="NCBI Taxonomy" id="2763499"/>
    <lineage>
        <taxon>Bacteria</taxon>
        <taxon>Pseudomonadati</taxon>
        <taxon>Pseudomonadota</taxon>
        <taxon>Gammaproteobacteria</taxon>
        <taxon>Enterobacterales</taxon>
        <taxon>Morganellaceae</taxon>
        <taxon>Xenorhabdus</taxon>
    </lineage>
</organism>